<dbReference type="Proteomes" id="UP000694892">
    <property type="component" value="Chromosome 1S"/>
</dbReference>
<organism evidence="1 2">
    <name type="scientific">Xenopus laevis</name>
    <name type="common">African clawed frog</name>
    <dbReference type="NCBI Taxonomy" id="8355"/>
    <lineage>
        <taxon>Eukaryota</taxon>
        <taxon>Metazoa</taxon>
        <taxon>Chordata</taxon>
        <taxon>Craniata</taxon>
        <taxon>Vertebrata</taxon>
        <taxon>Euteleostomi</taxon>
        <taxon>Amphibia</taxon>
        <taxon>Batrachia</taxon>
        <taxon>Anura</taxon>
        <taxon>Pipoidea</taxon>
        <taxon>Pipidae</taxon>
        <taxon>Xenopodinae</taxon>
        <taxon>Xenopus</taxon>
        <taxon>Xenopus</taxon>
    </lineage>
</organism>
<evidence type="ECO:0000313" key="2">
    <source>
        <dbReference type="Proteomes" id="UP000694892"/>
    </source>
</evidence>
<accession>A0A974I0N3</accession>
<evidence type="ECO:0000313" key="1">
    <source>
        <dbReference type="EMBL" id="OCT97113.1"/>
    </source>
</evidence>
<sequence length="89" mass="10119">MPEVSKTSFIRQKLKMWLNLSCSITMIQSGEQDGGTDQSIPPMLYQIEAAITKPRQELNMKRRCRAQEVQKTANTWFISLLLCGTPEAT</sequence>
<proteinExistence type="predicted"/>
<dbReference type="EMBL" id="CM004467">
    <property type="protein sequence ID" value="OCT97113.1"/>
    <property type="molecule type" value="Genomic_DNA"/>
</dbReference>
<dbReference type="AlphaFoldDB" id="A0A974I0N3"/>
<protein>
    <submittedName>
        <fullName evidence="1">Uncharacterized protein</fullName>
    </submittedName>
</protein>
<reference evidence="2" key="1">
    <citation type="journal article" date="2016" name="Nature">
        <title>Genome evolution in the allotetraploid frog Xenopus laevis.</title>
        <authorList>
            <person name="Session A.M."/>
            <person name="Uno Y."/>
            <person name="Kwon T."/>
            <person name="Chapman J.A."/>
            <person name="Toyoda A."/>
            <person name="Takahashi S."/>
            <person name="Fukui A."/>
            <person name="Hikosaka A."/>
            <person name="Suzuki A."/>
            <person name="Kondo M."/>
            <person name="van Heeringen S.J."/>
            <person name="Quigley I."/>
            <person name="Heinz S."/>
            <person name="Ogino H."/>
            <person name="Ochi H."/>
            <person name="Hellsten U."/>
            <person name="Lyons J.B."/>
            <person name="Simakov O."/>
            <person name="Putnam N."/>
            <person name="Stites J."/>
            <person name="Kuroki Y."/>
            <person name="Tanaka T."/>
            <person name="Michiue T."/>
            <person name="Watanabe M."/>
            <person name="Bogdanovic O."/>
            <person name="Lister R."/>
            <person name="Georgiou G."/>
            <person name="Paranjpe S.S."/>
            <person name="van Kruijsbergen I."/>
            <person name="Shu S."/>
            <person name="Carlson J."/>
            <person name="Kinoshita T."/>
            <person name="Ohta Y."/>
            <person name="Mawaribuchi S."/>
            <person name="Jenkins J."/>
            <person name="Grimwood J."/>
            <person name="Schmutz J."/>
            <person name="Mitros T."/>
            <person name="Mozaffari S.V."/>
            <person name="Suzuki Y."/>
            <person name="Haramoto Y."/>
            <person name="Yamamoto T.S."/>
            <person name="Takagi C."/>
            <person name="Heald R."/>
            <person name="Miller K."/>
            <person name="Haudenschild C."/>
            <person name="Kitzman J."/>
            <person name="Nakayama T."/>
            <person name="Izutsu Y."/>
            <person name="Robert J."/>
            <person name="Fortriede J."/>
            <person name="Burns K."/>
            <person name="Lotay V."/>
            <person name="Karimi K."/>
            <person name="Yasuoka Y."/>
            <person name="Dichmann D.S."/>
            <person name="Flajnik M.F."/>
            <person name="Houston D.W."/>
            <person name="Shendure J."/>
            <person name="DuPasquier L."/>
            <person name="Vize P.D."/>
            <person name="Zorn A.M."/>
            <person name="Ito M."/>
            <person name="Marcotte E.M."/>
            <person name="Wallingford J.B."/>
            <person name="Ito Y."/>
            <person name="Asashima M."/>
            <person name="Ueno N."/>
            <person name="Matsuda Y."/>
            <person name="Veenstra G.J."/>
            <person name="Fujiyama A."/>
            <person name="Harland R.M."/>
            <person name="Taira M."/>
            <person name="Rokhsar D.S."/>
        </authorList>
    </citation>
    <scope>NUCLEOTIDE SEQUENCE [LARGE SCALE GENOMIC DNA]</scope>
    <source>
        <strain evidence="2">J</strain>
    </source>
</reference>
<gene>
    <name evidence="1" type="ORF">XELAEV_18009336mg</name>
</gene>
<name>A0A974I0N3_XENLA</name>